<proteinExistence type="predicted"/>
<dbReference type="OrthoDB" id="9940794at2"/>
<evidence type="ECO:0000313" key="1">
    <source>
        <dbReference type="EMBL" id="EOQ37194.1"/>
    </source>
</evidence>
<protein>
    <submittedName>
        <fullName evidence="1">Uncharacterized protein</fullName>
    </submittedName>
</protein>
<dbReference type="AlphaFoldDB" id="R8VXJ5"/>
<comment type="caution">
    <text evidence="1">The sequence shown here is derived from an EMBL/GenBank/DDBJ whole genome shotgun (WGS) entry which is preliminary data.</text>
</comment>
<dbReference type="RefSeq" id="WP_016148019.1">
    <property type="nucleotide sequence ID" value="NZ_KB976104.1"/>
</dbReference>
<reference evidence="1 2" key="1">
    <citation type="submission" date="2013-01" db="EMBL/GenBank/DDBJ databases">
        <title>The Genome Sequence of Butyricicoccus pullicaecorum 1.2.</title>
        <authorList>
            <consortium name="The Broad Institute Genome Sequencing Platform"/>
            <person name="Earl A."/>
            <person name="Ward D."/>
            <person name="Feldgarden M."/>
            <person name="Gevers D."/>
            <person name="Van Immerseel F."/>
            <person name="Eeckhaut V."/>
            <person name="Walker B."/>
            <person name="Young S.K."/>
            <person name="Zeng Q."/>
            <person name="Gargeya S."/>
            <person name="Fitzgerald M."/>
            <person name="Haas B."/>
            <person name="Abouelleil A."/>
            <person name="Alvarado L."/>
            <person name="Arachchi H.M."/>
            <person name="Berlin A.M."/>
            <person name="Chapman S.B."/>
            <person name="Dewar J."/>
            <person name="Goldberg J."/>
            <person name="Griggs A."/>
            <person name="Gujja S."/>
            <person name="Hansen M."/>
            <person name="Howarth C."/>
            <person name="Imamovic A."/>
            <person name="Larimer J."/>
            <person name="McCowan C."/>
            <person name="Murphy C."/>
            <person name="Neiman D."/>
            <person name="Pearson M."/>
            <person name="Priest M."/>
            <person name="Roberts A."/>
            <person name="Saif S."/>
            <person name="Shea T."/>
            <person name="Sisk P."/>
            <person name="Sykes S."/>
            <person name="Wortman J."/>
            <person name="Nusbaum C."/>
            <person name="Birren B."/>
        </authorList>
    </citation>
    <scope>NUCLEOTIDE SEQUENCE [LARGE SCALE GENOMIC DNA]</scope>
    <source>
        <strain evidence="1 2">1.2</strain>
    </source>
</reference>
<dbReference type="EMBL" id="AQOB01000006">
    <property type="protein sequence ID" value="EOQ37194.1"/>
    <property type="molecule type" value="Genomic_DNA"/>
</dbReference>
<organism evidence="1 2">
    <name type="scientific">Butyricicoccus pullicaecorum 1.2</name>
    <dbReference type="NCBI Taxonomy" id="1203606"/>
    <lineage>
        <taxon>Bacteria</taxon>
        <taxon>Bacillati</taxon>
        <taxon>Bacillota</taxon>
        <taxon>Clostridia</taxon>
        <taxon>Eubacteriales</taxon>
        <taxon>Butyricicoccaceae</taxon>
        <taxon>Butyricicoccus</taxon>
    </lineage>
</organism>
<name>R8VXJ5_9FIRM</name>
<sequence>MKDTVDSRAVKIAATIMQAAGLCRYDSIAKCQRISVDSITCERCIRAWLLSKAKKELEKEETT</sequence>
<evidence type="ECO:0000313" key="2">
    <source>
        <dbReference type="Proteomes" id="UP000013981"/>
    </source>
</evidence>
<dbReference type="HOGENOM" id="CLU_2877293_0_0_9"/>
<accession>R8VXJ5</accession>
<dbReference type="Proteomes" id="UP000013981">
    <property type="component" value="Unassembled WGS sequence"/>
</dbReference>
<keyword evidence="2" id="KW-1185">Reference proteome</keyword>
<dbReference type="PATRIC" id="fig|1203606.4.peg.1836"/>
<gene>
    <name evidence="1" type="ORF">HMPREF1526_01885</name>
</gene>